<dbReference type="Proteomes" id="UP001461498">
    <property type="component" value="Unassembled WGS sequence"/>
</dbReference>
<protein>
    <submittedName>
        <fullName evidence="3">Uncharacterized protein</fullName>
    </submittedName>
</protein>
<name>A0AAW1D5U9_9HEMI</name>
<evidence type="ECO:0000256" key="2">
    <source>
        <dbReference type="SAM" id="MobiDB-lite"/>
    </source>
</evidence>
<keyword evidence="1" id="KW-0175">Coiled coil</keyword>
<dbReference type="EMBL" id="JAPXFL010000006">
    <property type="protein sequence ID" value="KAK9505364.1"/>
    <property type="molecule type" value="Genomic_DNA"/>
</dbReference>
<evidence type="ECO:0000256" key="1">
    <source>
        <dbReference type="SAM" id="Coils"/>
    </source>
</evidence>
<dbReference type="AlphaFoldDB" id="A0AAW1D5U9"/>
<accession>A0AAW1D5U9</accession>
<feature type="coiled-coil region" evidence="1">
    <location>
        <begin position="48"/>
        <end position="82"/>
    </location>
</feature>
<reference evidence="3 4" key="1">
    <citation type="submission" date="2022-12" db="EMBL/GenBank/DDBJ databases">
        <title>Chromosome-level genome assembly of true bugs.</title>
        <authorList>
            <person name="Ma L."/>
            <person name="Li H."/>
        </authorList>
    </citation>
    <scope>NUCLEOTIDE SEQUENCE [LARGE SCALE GENOMIC DNA]</scope>
    <source>
        <strain evidence="3">Lab_2022b</strain>
    </source>
</reference>
<dbReference type="PANTHER" id="PTHR33663:SF2">
    <property type="entry name" value="COILED-COIL DOMAIN-CONTAINING PROTEIN 177"/>
    <property type="match status" value="1"/>
</dbReference>
<organism evidence="3 4">
    <name type="scientific">Rhynocoris fuscipes</name>
    <dbReference type="NCBI Taxonomy" id="488301"/>
    <lineage>
        <taxon>Eukaryota</taxon>
        <taxon>Metazoa</taxon>
        <taxon>Ecdysozoa</taxon>
        <taxon>Arthropoda</taxon>
        <taxon>Hexapoda</taxon>
        <taxon>Insecta</taxon>
        <taxon>Pterygota</taxon>
        <taxon>Neoptera</taxon>
        <taxon>Paraneoptera</taxon>
        <taxon>Hemiptera</taxon>
        <taxon>Heteroptera</taxon>
        <taxon>Panheteroptera</taxon>
        <taxon>Cimicomorpha</taxon>
        <taxon>Reduviidae</taxon>
        <taxon>Harpactorinae</taxon>
        <taxon>Harpactorini</taxon>
        <taxon>Rhynocoris</taxon>
    </lineage>
</organism>
<evidence type="ECO:0000313" key="3">
    <source>
        <dbReference type="EMBL" id="KAK9505364.1"/>
    </source>
</evidence>
<dbReference type="InterPro" id="IPR029090">
    <property type="entry name" value="DUF4659"/>
</dbReference>
<proteinExistence type="predicted"/>
<sequence length="495" mass="58264">MPKLNLLNFEIPQNRSCKYILTSPRSLKACRIAGIKPLELLYKSLSEVEKEIGKGENAQEKYQAYEKERQRKLALCRKLRNDLMLGGLSEISDINKKETKLDLSSGNEANINSRNIEIKDSDSKSNSEESIEHLKKLDKITENLSNTVPCQEILENENNTIKTVQANQIINQNSPSKSPSSTEKSTCESIPLLEKTAQTVKLKSKINSSILVPDKSLDNLNGEKSIEKEESPKNLFKRENIENNEYYQHREKLPLLDLDRKIVHFEDINNNNHIEKLEKYLDKKLSSSYRKKIREKKKLKALEYDRLYHDILAQYSDPEYCLFKYRQVIENSLDRELREQEVHRVQRELEEGLERWQDDVLLIQWLDSLRAQQQSAKELERKVERLQRNARSKNILHTMNYNKVKKDEDIKMELLRRFIENKEKRILKLHKQRERVIYESKARAQNISELKQQIRDIMTPETFDQTVLKCGLQRKILNARIVGPKNMQKSHIRLA</sequence>
<comment type="caution">
    <text evidence="3">The sequence shown here is derived from an EMBL/GenBank/DDBJ whole genome shotgun (WGS) entry which is preliminary data.</text>
</comment>
<feature type="compositionally biased region" description="Low complexity" evidence="2">
    <location>
        <begin position="174"/>
        <end position="189"/>
    </location>
</feature>
<feature type="region of interest" description="Disordered" evidence="2">
    <location>
        <begin position="170"/>
        <end position="189"/>
    </location>
</feature>
<dbReference type="Pfam" id="PF15558">
    <property type="entry name" value="DUF4659"/>
    <property type="match status" value="1"/>
</dbReference>
<gene>
    <name evidence="3" type="ORF">O3M35_009444</name>
</gene>
<feature type="coiled-coil region" evidence="1">
    <location>
        <begin position="362"/>
        <end position="396"/>
    </location>
</feature>
<dbReference type="PANTHER" id="PTHR33663">
    <property type="entry name" value="COILED-COIL DOMAIN-CONTAINING PROTEIN 177"/>
    <property type="match status" value="1"/>
</dbReference>
<evidence type="ECO:0000313" key="4">
    <source>
        <dbReference type="Proteomes" id="UP001461498"/>
    </source>
</evidence>
<keyword evidence="4" id="KW-1185">Reference proteome</keyword>